<gene>
    <name evidence="1" type="ORF">LTS18_012253</name>
</gene>
<reference evidence="1" key="1">
    <citation type="submission" date="2024-09" db="EMBL/GenBank/DDBJ databases">
        <title>Black Yeasts Isolated from many extreme environments.</title>
        <authorList>
            <person name="Coleine C."/>
            <person name="Stajich J.E."/>
            <person name="Selbmann L."/>
        </authorList>
    </citation>
    <scope>NUCLEOTIDE SEQUENCE</scope>
    <source>
        <strain evidence="1">CCFEE 5737</strain>
    </source>
</reference>
<proteinExistence type="predicted"/>
<protein>
    <submittedName>
        <fullName evidence="1">Uncharacterized protein</fullName>
    </submittedName>
</protein>
<keyword evidence="2" id="KW-1185">Reference proteome</keyword>
<dbReference type="EMBL" id="JAWDJW010003638">
    <property type="protein sequence ID" value="KAK3076714.1"/>
    <property type="molecule type" value="Genomic_DNA"/>
</dbReference>
<sequence>MGQGTDSKLAAFISELAPNSLRAFVTHSDTGIGHESFLALSGHGRSLKQLKLCLHSDALPAIAYLKGCTELETLDLEDLHGTIDMEKTQNDVFLETIAWLRECKSLREVSFKKFQSAPALMVPILLEDRIRLEKVEIESSSYALKDSSGFHMALANQKSIQSLGLQADGEDAWGVPVSTFIDSLGKMTELRELRLNIYNCESIGDPQISALATALENLEGFYINTGWNYTDAVLGPVAKLKQLRNITFGAFSRFTTDGLLEFVAQLGPGNQGMVLTVDAADPDAGLSDDEQNLVREALNVKVGGEFGYQFWRDPDVSEFEGESD</sequence>
<comment type="caution">
    <text evidence="1">The sequence shown here is derived from an EMBL/GenBank/DDBJ whole genome shotgun (WGS) entry which is preliminary data.</text>
</comment>
<accession>A0ACC3DJJ1</accession>
<evidence type="ECO:0000313" key="1">
    <source>
        <dbReference type="EMBL" id="KAK3076714.1"/>
    </source>
</evidence>
<dbReference type="Proteomes" id="UP001186974">
    <property type="component" value="Unassembled WGS sequence"/>
</dbReference>
<evidence type="ECO:0000313" key="2">
    <source>
        <dbReference type="Proteomes" id="UP001186974"/>
    </source>
</evidence>
<organism evidence="1 2">
    <name type="scientific">Coniosporium uncinatum</name>
    <dbReference type="NCBI Taxonomy" id="93489"/>
    <lineage>
        <taxon>Eukaryota</taxon>
        <taxon>Fungi</taxon>
        <taxon>Dikarya</taxon>
        <taxon>Ascomycota</taxon>
        <taxon>Pezizomycotina</taxon>
        <taxon>Dothideomycetes</taxon>
        <taxon>Dothideomycetes incertae sedis</taxon>
        <taxon>Coniosporium</taxon>
    </lineage>
</organism>
<name>A0ACC3DJJ1_9PEZI</name>